<accession>A0A6M5YUY4</accession>
<dbReference type="KEGG" id="ftj:FTUN_5317"/>
<dbReference type="Pfam" id="PF06262">
    <property type="entry name" value="Zincin_1"/>
    <property type="match status" value="1"/>
</dbReference>
<dbReference type="Proteomes" id="UP000503447">
    <property type="component" value="Chromosome"/>
</dbReference>
<dbReference type="CDD" id="cd12952">
    <property type="entry name" value="MMP_ACEL2062"/>
    <property type="match status" value="1"/>
</dbReference>
<sequence>MGMSMKRFAAVVRRAIESLPDEITRHLENVVVDVEDEPSDEFLREAGFTDEDIEAGDTLYGYFVPLQGVQASEMLENPNRIIIFKTPLEEDFPAPRDLLIEIRKTVVHEIAHHFGLSDRDLETFDDDPDPFGDD</sequence>
<proteinExistence type="predicted"/>
<organism evidence="1 2">
    <name type="scientific">Frigoriglobus tundricola</name>
    <dbReference type="NCBI Taxonomy" id="2774151"/>
    <lineage>
        <taxon>Bacteria</taxon>
        <taxon>Pseudomonadati</taxon>
        <taxon>Planctomycetota</taxon>
        <taxon>Planctomycetia</taxon>
        <taxon>Gemmatales</taxon>
        <taxon>Gemmataceae</taxon>
        <taxon>Frigoriglobus</taxon>
    </lineage>
</organism>
<gene>
    <name evidence="1" type="ORF">FTUN_5317</name>
</gene>
<reference evidence="2" key="1">
    <citation type="submission" date="2020-05" db="EMBL/GenBank/DDBJ databases">
        <title>Frigoriglobus tundricola gen. nov., sp. nov., a psychrotolerant cellulolytic planctomycete of the family Gemmataceae with two divergent copies of 16S rRNA gene.</title>
        <authorList>
            <person name="Kulichevskaya I.S."/>
            <person name="Ivanova A.A."/>
            <person name="Naumoff D.G."/>
            <person name="Beletsky A.V."/>
            <person name="Rijpstra W.I.C."/>
            <person name="Sinninghe Damste J.S."/>
            <person name="Mardanov A.V."/>
            <person name="Ravin N.V."/>
            <person name="Dedysh S.N."/>
        </authorList>
    </citation>
    <scope>NUCLEOTIDE SEQUENCE [LARGE SCALE GENOMIC DNA]</scope>
    <source>
        <strain evidence="2">PL17</strain>
    </source>
</reference>
<dbReference type="Gene3D" id="3.30.2010.20">
    <property type="match status" value="1"/>
</dbReference>
<evidence type="ECO:0008006" key="3">
    <source>
        <dbReference type="Google" id="ProtNLM"/>
    </source>
</evidence>
<dbReference type="InterPro" id="IPR010428">
    <property type="entry name" value="Zincin_1"/>
</dbReference>
<dbReference type="InterPro" id="IPR038555">
    <property type="entry name" value="Zincin_1_sf"/>
</dbReference>
<dbReference type="AlphaFoldDB" id="A0A6M5YUY4"/>
<keyword evidence="2" id="KW-1185">Reference proteome</keyword>
<dbReference type="EMBL" id="CP053452">
    <property type="protein sequence ID" value="QJW97739.1"/>
    <property type="molecule type" value="Genomic_DNA"/>
</dbReference>
<evidence type="ECO:0000313" key="1">
    <source>
        <dbReference type="EMBL" id="QJW97739.1"/>
    </source>
</evidence>
<dbReference type="SUPFAM" id="SSF55486">
    <property type="entry name" value="Metalloproteases ('zincins'), catalytic domain"/>
    <property type="match status" value="1"/>
</dbReference>
<name>A0A6M5YUY4_9BACT</name>
<evidence type="ECO:0000313" key="2">
    <source>
        <dbReference type="Proteomes" id="UP000503447"/>
    </source>
</evidence>
<protein>
    <recommendedName>
        <fullName evidence="3">Acetylglutamate kinase</fullName>
    </recommendedName>
</protein>